<comment type="caution">
    <text evidence="4">The sequence shown here is derived from an EMBL/GenBank/DDBJ whole genome shotgun (WGS) entry which is preliminary data.</text>
</comment>
<accession>A0A3B9GYG1</accession>
<feature type="transmembrane region" description="Helical" evidence="1">
    <location>
        <begin position="147"/>
        <end position="168"/>
    </location>
</feature>
<dbReference type="EMBL" id="DMAN01000221">
    <property type="protein sequence ID" value="HAE27491.1"/>
    <property type="molecule type" value="Genomic_DNA"/>
</dbReference>
<dbReference type="RefSeq" id="WP_272988616.1">
    <property type="nucleotide sequence ID" value="NZ_CAJWRG010000006.1"/>
</dbReference>
<feature type="transmembrane region" description="Helical" evidence="1">
    <location>
        <begin position="6"/>
        <end position="23"/>
    </location>
</feature>
<dbReference type="InterPro" id="IPR049177">
    <property type="entry name" value="MgtC_SapB_SrpB_YhiD_N"/>
</dbReference>
<feature type="transmembrane region" description="Helical" evidence="1">
    <location>
        <begin position="174"/>
        <end position="192"/>
    </location>
</feature>
<feature type="domain" description="DUF4010" evidence="3">
    <location>
        <begin position="179"/>
        <end position="385"/>
    </location>
</feature>
<dbReference type="Proteomes" id="UP000259610">
    <property type="component" value="Unassembled WGS sequence"/>
</dbReference>
<dbReference type="Pfam" id="PF02308">
    <property type="entry name" value="MgtC"/>
    <property type="match status" value="1"/>
</dbReference>
<gene>
    <name evidence="4" type="ORF">DCG58_10050</name>
</gene>
<feature type="transmembrane region" description="Helical" evidence="1">
    <location>
        <begin position="361"/>
        <end position="380"/>
    </location>
</feature>
<feature type="transmembrane region" description="Helical" evidence="1">
    <location>
        <begin position="392"/>
        <end position="416"/>
    </location>
</feature>
<keyword evidence="1" id="KW-0472">Membrane</keyword>
<feature type="transmembrane region" description="Helical" evidence="1">
    <location>
        <begin position="59"/>
        <end position="76"/>
    </location>
</feature>
<evidence type="ECO:0000259" key="3">
    <source>
        <dbReference type="Pfam" id="PF13194"/>
    </source>
</evidence>
<feature type="transmembrane region" description="Helical" evidence="1">
    <location>
        <begin position="35"/>
        <end position="53"/>
    </location>
</feature>
<dbReference type="AlphaFoldDB" id="A0A3B9GYG1"/>
<evidence type="ECO:0000256" key="1">
    <source>
        <dbReference type="SAM" id="Phobius"/>
    </source>
</evidence>
<name>A0A3B9GYG1_9PROT</name>
<keyword evidence="1" id="KW-0812">Transmembrane</keyword>
<organism evidence="4 5">
    <name type="scientific">Hyphomonas adhaerens</name>
    <dbReference type="NCBI Taxonomy" id="81029"/>
    <lineage>
        <taxon>Bacteria</taxon>
        <taxon>Pseudomonadati</taxon>
        <taxon>Pseudomonadota</taxon>
        <taxon>Alphaproteobacteria</taxon>
        <taxon>Hyphomonadales</taxon>
        <taxon>Hyphomonadaceae</taxon>
        <taxon>Hyphomonas</taxon>
    </lineage>
</organism>
<evidence type="ECO:0000313" key="4">
    <source>
        <dbReference type="EMBL" id="HAE27491.1"/>
    </source>
</evidence>
<protein>
    <submittedName>
        <fullName evidence="4">Uncharacterized protein</fullName>
    </submittedName>
</protein>
<feature type="domain" description="MgtC/SapB/SrpB/YhiD N-terminal" evidence="2">
    <location>
        <begin position="7"/>
        <end position="130"/>
    </location>
</feature>
<dbReference type="PANTHER" id="PTHR39084:SF1">
    <property type="entry name" value="DUF4010 DOMAIN-CONTAINING PROTEIN"/>
    <property type="match status" value="1"/>
</dbReference>
<dbReference type="Pfam" id="PF13194">
    <property type="entry name" value="DUF4010"/>
    <property type="match status" value="1"/>
</dbReference>
<reference evidence="4 5" key="1">
    <citation type="journal article" date="2018" name="Nat. Biotechnol.">
        <title>A standardized bacterial taxonomy based on genome phylogeny substantially revises the tree of life.</title>
        <authorList>
            <person name="Parks D.H."/>
            <person name="Chuvochina M."/>
            <person name="Waite D.W."/>
            <person name="Rinke C."/>
            <person name="Skarshewski A."/>
            <person name="Chaumeil P.A."/>
            <person name="Hugenholtz P."/>
        </authorList>
    </citation>
    <scope>NUCLEOTIDE SEQUENCE [LARGE SCALE GENOMIC DNA]</scope>
    <source>
        <strain evidence="4">UBA8733</strain>
    </source>
</reference>
<dbReference type="PANTHER" id="PTHR39084">
    <property type="entry name" value="MEMBRANE PROTEIN-RELATED"/>
    <property type="match status" value="1"/>
</dbReference>
<feature type="transmembrane region" description="Helical" evidence="1">
    <location>
        <begin position="262"/>
        <end position="283"/>
    </location>
</feature>
<feature type="transmembrane region" description="Helical" evidence="1">
    <location>
        <begin position="88"/>
        <end position="104"/>
    </location>
</feature>
<evidence type="ECO:0000313" key="5">
    <source>
        <dbReference type="Proteomes" id="UP000259610"/>
    </source>
</evidence>
<feature type="transmembrane region" description="Helical" evidence="1">
    <location>
        <begin position="328"/>
        <end position="349"/>
    </location>
</feature>
<proteinExistence type="predicted"/>
<feature type="transmembrane region" description="Helical" evidence="1">
    <location>
        <begin position="199"/>
        <end position="220"/>
    </location>
</feature>
<feature type="transmembrane region" description="Helical" evidence="1">
    <location>
        <begin position="303"/>
        <end position="321"/>
    </location>
</feature>
<feature type="transmembrane region" description="Helical" evidence="1">
    <location>
        <begin position="232"/>
        <end position="255"/>
    </location>
</feature>
<dbReference type="InterPro" id="IPR025105">
    <property type="entry name" value="DUF4010"/>
</dbReference>
<evidence type="ECO:0000259" key="2">
    <source>
        <dbReference type="Pfam" id="PF02308"/>
    </source>
</evidence>
<sequence length="417" mass="42939">MTLAANLFAALAIGLIVGLERGWKERGDPTGSRVAGFRTFGLIGLVGGLAASLDPGNGFVISAGVIGLALLLRQGFEAHIDETRNVSATTMIAALITFSLGAVSVKLSPLLAGGGAVVTAFILWLREPMHGLLNRIDANEMSAFLRLLLISIVVLPAMPDVGLGPYQVINPRHIWWMVVLISGLGFIGYVSVKALGERAGVGLLALAGGLASSTAATLSLSQLSKAGGRASAYAGGVAMAWSVMVMRTVLIVAAIRPALLPMLWLPMAAMLTATLMVAGALLWRQPSKTEAKLALPNPLDLKSAIVFAAVLTLALVLSRVAQAAWGESGVFGVATIAGAVDADAVTLSMGRLSAGELSDQVAARAIVIGVVVNTLFKVALALGVGTQRFRNMVLMTGAITISSVLLAVTAALSFGWL</sequence>
<keyword evidence="1" id="KW-1133">Transmembrane helix</keyword>